<accession>V7HZ78</accession>
<organism evidence="1 2">
    <name type="scientific">Ligilactobacillus equi DPC 6820</name>
    <dbReference type="NCBI Taxonomy" id="1392007"/>
    <lineage>
        <taxon>Bacteria</taxon>
        <taxon>Bacillati</taxon>
        <taxon>Bacillota</taxon>
        <taxon>Bacilli</taxon>
        <taxon>Lactobacillales</taxon>
        <taxon>Lactobacillaceae</taxon>
        <taxon>Ligilactobacillus</taxon>
    </lineage>
</organism>
<dbReference type="RefSeq" id="WP_023859218.1">
    <property type="nucleotide sequence ID" value="NZ_AWWH01000066.1"/>
</dbReference>
<evidence type="ECO:0000313" key="2">
    <source>
        <dbReference type="Proteomes" id="UP000018559"/>
    </source>
</evidence>
<dbReference type="PATRIC" id="fig|1392007.3.peg.678"/>
<protein>
    <submittedName>
        <fullName evidence="1">Cyclic diguanylate phosphodiesterase (EAL) domain protein</fullName>
    </submittedName>
</protein>
<evidence type="ECO:0000313" key="1">
    <source>
        <dbReference type="EMBL" id="ETA74503.1"/>
    </source>
</evidence>
<name>V7HZ78_9LACO</name>
<dbReference type="AlphaFoldDB" id="V7HZ78"/>
<sequence>MSFNNILVQYKLEPLTDIDKEIFFEEAKYFITNDDIKQFFRFLNFKVNIKDELKDNIMLYLDSWLTLKKFLEYCSYKGYSKSVAIKYQTCNYELFYTFTDKDSFITLKDLEDMGYRYSVEPLSDIIDKLKEQDLILKQNSKIEKEIEKEMSKTHYDPMGNLKIPEYDGFDNLQDYVDELMKVIPTSKI</sequence>
<dbReference type="EMBL" id="AWWH01000066">
    <property type="protein sequence ID" value="ETA74503.1"/>
    <property type="molecule type" value="Genomic_DNA"/>
</dbReference>
<proteinExistence type="predicted"/>
<dbReference type="Proteomes" id="UP000018559">
    <property type="component" value="Unassembled WGS sequence"/>
</dbReference>
<comment type="caution">
    <text evidence="1">The sequence shown here is derived from an EMBL/GenBank/DDBJ whole genome shotgun (WGS) entry which is preliminary data.</text>
</comment>
<keyword evidence="2" id="KW-1185">Reference proteome</keyword>
<reference evidence="1 2" key="1">
    <citation type="journal article" date="2014" name="Genome Announc.">
        <title>The Genome of the Predominant Equine Lactobacillus Species, Lactobacillus equi, Is Reflective of Its Lifestyle Adaptations to an Herbivorous Host.</title>
        <authorList>
            <person name="O'Donnell M.M."/>
            <person name="Harris H.M."/>
            <person name="O'Toole P.W."/>
            <person name="Ross R.P."/>
        </authorList>
    </citation>
    <scope>NUCLEOTIDE SEQUENCE [LARGE SCALE GENOMIC DNA]</scope>
    <source>
        <strain evidence="1 2">DPC 6820</strain>
    </source>
</reference>
<gene>
    <name evidence="1" type="ORF">LEQ_0368</name>
</gene>